<feature type="domain" description="YdbS-like PH" evidence="3">
    <location>
        <begin position="124"/>
        <end position="203"/>
    </location>
</feature>
<dbReference type="RefSeq" id="WP_203920061.1">
    <property type="nucleotide sequence ID" value="NZ_BONZ01000043.1"/>
</dbReference>
<gene>
    <name evidence="4" type="ORF">Raf01_46700</name>
</gene>
<proteinExistence type="predicted"/>
<dbReference type="InterPro" id="IPR005182">
    <property type="entry name" value="YdbS-like_PH"/>
</dbReference>
<feature type="transmembrane region" description="Helical" evidence="2">
    <location>
        <begin position="292"/>
        <end position="311"/>
    </location>
</feature>
<dbReference type="EMBL" id="BONZ01000043">
    <property type="protein sequence ID" value="GIH16498.1"/>
    <property type="molecule type" value="Genomic_DNA"/>
</dbReference>
<accession>A0A8J3VSI4</accession>
<feature type="compositionally biased region" description="Polar residues" evidence="1">
    <location>
        <begin position="243"/>
        <end position="254"/>
    </location>
</feature>
<protein>
    <recommendedName>
        <fullName evidence="3">YdbS-like PH domain-containing protein</fullName>
    </recommendedName>
</protein>
<name>A0A8J3VSI4_9ACTN</name>
<reference evidence="4" key="1">
    <citation type="submission" date="2021-01" db="EMBL/GenBank/DDBJ databases">
        <title>Whole genome shotgun sequence of Rugosimonospora africana NBRC 104875.</title>
        <authorList>
            <person name="Komaki H."/>
            <person name="Tamura T."/>
        </authorList>
    </citation>
    <scope>NUCLEOTIDE SEQUENCE</scope>
    <source>
        <strain evidence="4">NBRC 104875</strain>
    </source>
</reference>
<feature type="transmembrane region" description="Helical" evidence="2">
    <location>
        <begin position="473"/>
        <end position="493"/>
    </location>
</feature>
<keyword evidence="2" id="KW-0812">Transmembrane</keyword>
<feature type="region of interest" description="Disordered" evidence="1">
    <location>
        <begin position="206"/>
        <end position="254"/>
    </location>
</feature>
<dbReference type="PANTHER" id="PTHR34473:SF2">
    <property type="entry name" value="UPF0699 TRANSMEMBRANE PROTEIN YDBT"/>
    <property type="match status" value="1"/>
</dbReference>
<keyword evidence="2" id="KW-0472">Membrane</keyword>
<feature type="region of interest" description="Disordered" evidence="1">
    <location>
        <begin position="1"/>
        <end position="67"/>
    </location>
</feature>
<evidence type="ECO:0000313" key="5">
    <source>
        <dbReference type="Proteomes" id="UP000642748"/>
    </source>
</evidence>
<feature type="compositionally biased region" description="Low complexity" evidence="1">
    <location>
        <begin position="211"/>
        <end position="228"/>
    </location>
</feature>
<evidence type="ECO:0000259" key="3">
    <source>
        <dbReference type="Pfam" id="PF03703"/>
    </source>
</evidence>
<feature type="compositionally biased region" description="Low complexity" evidence="1">
    <location>
        <begin position="51"/>
        <end position="66"/>
    </location>
</feature>
<evidence type="ECO:0000256" key="2">
    <source>
        <dbReference type="SAM" id="Phobius"/>
    </source>
</evidence>
<feature type="transmembrane region" description="Helical" evidence="2">
    <location>
        <begin position="499"/>
        <end position="516"/>
    </location>
</feature>
<keyword evidence="2" id="KW-1133">Transmembrane helix</keyword>
<dbReference type="AlphaFoldDB" id="A0A8J3VSI4"/>
<comment type="caution">
    <text evidence="4">The sequence shown here is derived from an EMBL/GenBank/DDBJ whole genome shotgun (WGS) entry which is preliminary data.</text>
</comment>
<sequence>MTAPTGGGAEATTAPGLDPTGLDPTGPTEADPTEPNPTGPTGIGPGHDAGHAATAGTGPVAAARPGPEWRRLSPRMLAVHPVQETLRALPALLAVLVAGRSSGHSAPWALAGVAVTVGLGILRWATTSYQVSADQVQVRRGFLRRRVVSIPRDRVRTVDLTAHPLHRLLRLSRITIGTGQSDRKEGLRLDGLTSDEAVRLRTELLHRTAQPTARPSAGSSAPSRVGSPAVPPVPAQQTAASGTPDSSAPGSFSLGSPAPALSGVPVPASTPWEPGETVLASLRPGWVRYGPFTLSGLVTIGIVFGFLYRIVSEAHLDPGRLGPLRAIGHQLQRVPLGVAVTEVVLAAIVLVAVASTLGYVIAFWSFRLSRQDSGTLHVARGLLTTRATTLEERRLRGVELSEPLLLRAVRGGRCIAIATGLRVGRGAERGGSLLLPPAPVREARRVATAVLGDAEPMTVTLRAHGPRARRRRYIRALTLAAIVPAGLALLWGLADWPGWAPLVGLLTLPAGALLAADRYRSLGHALTAGHLVVRQGSVVRRRCALARDGIIGWHLHQSVFQRRAGLVTVIATTAAGRQRYTLPDVDVNASASLVDSATPELLTPFLVR</sequence>
<feature type="domain" description="YdbS-like PH" evidence="3">
    <location>
        <begin position="519"/>
        <end position="589"/>
    </location>
</feature>
<dbReference type="Pfam" id="PF03703">
    <property type="entry name" value="bPH_2"/>
    <property type="match status" value="2"/>
</dbReference>
<feature type="transmembrane region" description="Helical" evidence="2">
    <location>
        <begin position="343"/>
        <end position="366"/>
    </location>
</feature>
<evidence type="ECO:0000313" key="4">
    <source>
        <dbReference type="EMBL" id="GIH16498.1"/>
    </source>
</evidence>
<organism evidence="4 5">
    <name type="scientific">Rugosimonospora africana</name>
    <dbReference type="NCBI Taxonomy" id="556532"/>
    <lineage>
        <taxon>Bacteria</taxon>
        <taxon>Bacillati</taxon>
        <taxon>Actinomycetota</taxon>
        <taxon>Actinomycetes</taxon>
        <taxon>Micromonosporales</taxon>
        <taxon>Micromonosporaceae</taxon>
        <taxon>Rugosimonospora</taxon>
    </lineage>
</organism>
<evidence type="ECO:0000256" key="1">
    <source>
        <dbReference type="SAM" id="MobiDB-lite"/>
    </source>
</evidence>
<keyword evidence="5" id="KW-1185">Reference proteome</keyword>
<dbReference type="PANTHER" id="PTHR34473">
    <property type="entry name" value="UPF0699 TRANSMEMBRANE PROTEIN YDBS"/>
    <property type="match status" value="1"/>
</dbReference>
<dbReference type="Proteomes" id="UP000642748">
    <property type="component" value="Unassembled WGS sequence"/>
</dbReference>